<feature type="transmembrane region" description="Helical" evidence="1">
    <location>
        <begin position="195"/>
        <end position="218"/>
    </location>
</feature>
<keyword evidence="1" id="KW-1133">Transmembrane helix</keyword>
<feature type="transmembrane region" description="Helical" evidence="1">
    <location>
        <begin position="155"/>
        <end position="175"/>
    </location>
</feature>
<keyword evidence="1" id="KW-0472">Membrane</keyword>
<proteinExistence type="predicted"/>
<comment type="caution">
    <text evidence="2">The sequence shown here is derived from an EMBL/GenBank/DDBJ whole genome shotgun (WGS) entry which is preliminary data.</text>
</comment>
<evidence type="ECO:0000313" key="3">
    <source>
        <dbReference type="Proteomes" id="UP001347796"/>
    </source>
</evidence>
<evidence type="ECO:0000313" key="2">
    <source>
        <dbReference type="EMBL" id="KAK6190722.1"/>
    </source>
</evidence>
<feature type="transmembrane region" description="Helical" evidence="1">
    <location>
        <begin position="84"/>
        <end position="104"/>
    </location>
</feature>
<keyword evidence="3" id="KW-1185">Reference proteome</keyword>
<feature type="transmembrane region" description="Helical" evidence="1">
    <location>
        <begin position="41"/>
        <end position="64"/>
    </location>
</feature>
<feature type="transmembrane region" description="Helical" evidence="1">
    <location>
        <begin position="125"/>
        <end position="143"/>
    </location>
</feature>
<dbReference type="Proteomes" id="UP001347796">
    <property type="component" value="Unassembled WGS sequence"/>
</dbReference>
<reference evidence="2 3" key="1">
    <citation type="submission" date="2024-01" db="EMBL/GenBank/DDBJ databases">
        <title>The genome of the rayed Mediterranean limpet Patella caerulea (Linnaeus, 1758).</title>
        <authorList>
            <person name="Anh-Thu Weber A."/>
            <person name="Halstead-Nussloch G."/>
        </authorList>
    </citation>
    <scope>NUCLEOTIDE SEQUENCE [LARGE SCALE GENOMIC DNA]</scope>
    <source>
        <strain evidence="2">AATW-2023a</strain>
        <tissue evidence="2">Whole specimen</tissue>
    </source>
</reference>
<keyword evidence="1" id="KW-0812">Transmembrane</keyword>
<dbReference type="EMBL" id="JAZGQO010000002">
    <property type="protein sequence ID" value="KAK6190722.1"/>
    <property type="molecule type" value="Genomic_DNA"/>
</dbReference>
<accession>A0AAN8K8L2</accession>
<evidence type="ECO:0000256" key="1">
    <source>
        <dbReference type="SAM" id="Phobius"/>
    </source>
</evidence>
<sequence>MKDRKIESTFEMEQRNGESEVDGVKLEKIKQEMKILRRNRICQAIAFLIIFMLDVADLLSDWLLYVDVYLAEAGLVYGPPASSIINALLAFSIIGSITFIIEAVNMGKEIFTLEPWIDIDLMSAIIIWIEDVPQIIINVFIAICREDPISVFQLTKASVILLSLVIRIIASLIRYTSKKAIAEARKHTHYTNRHIAYHFFIMLGLLVNAGCAIAVFIFTQTSRDANGNLSFQVPDSVFEDKYNDQRYFQNVSVYFHHPTFDFVDSDTSDTQANWMRLMKINTIREQTSKRALFNYEYQNTTTELRMALWEKINDGNWEVQECYTVNKVTKQITNETNCATFLTGSSTSVIFLFYFVSPDTFFRRLLFGDIKYNLKVNDTSTCKNVDDLTDSIEDGIAKNLPTIHYYRTTESEVNHLLSDNGQVRFYMNDADFEDIESVWETGWGKCDPTGTLAPHVDDSLHAPCYMTT</sequence>
<gene>
    <name evidence="2" type="ORF">SNE40_002523</name>
</gene>
<name>A0AAN8K8L2_PATCE</name>
<organism evidence="2 3">
    <name type="scientific">Patella caerulea</name>
    <name type="common">Rayed Mediterranean limpet</name>
    <dbReference type="NCBI Taxonomy" id="87958"/>
    <lineage>
        <taxon>Eukaryota</taxon>
        <taxon>Metazoa</taxon>
        <taxon>Spiralia</taxon>
        <taxon>Lophotrochozoa</taxon>
        <taxon>Mollusca</taxon>
        <taxon>Gastropoda</taxon>
        <taxon>Patellogastropoda</taxon>
        <taxon>Patelloidea</taxon>
        <taxon>Patellidae</taxon>
        <taxon>Patella</taxon>
    </lineage>
</organism>
<dbReference type="AlphaFoldDB" id="A0AAN8K8L2"/>
<protein>
    <submittedName>
        <fullName evidence="2">Uncharacterized protein</fullName>
    </submittedName>
</protein>